<protein>
    <submittedName>
        <fullName evidence="1">Uncharacterized protein</fullName>
    </submittedName>
</protein>
<reference evidence="2" key="1">
    <citation type="journal article" date="2014" name="Genome Announc.">
        <title>Draft genome sequence of Colletotrichum sublineola, a destructive pathogen of cultivated sorghum.</title>
        <authorList>
            <person name="Baroncelli R."/>
            <person name="Sanz-Martin J.M."/>
            <person name="Rech G.E."/>
            <person name="Sukno S.A."/>
            <person name="Thon M.R."/>
        </authorList>
    </citation>
    <scope>NUCLEOTIDE SEQUENCE [LARGE SCALE GENOMIC DNA]</scope>
    <source>
        <strain evidence="2">TX430BB</strain>
    </source>
</reference>
<dbReference type="Proteomes" id="UP000027238">
    <property type="component" value="Unassembled WGS sequence"/>
</dbReference>
<gene>
    <name evidence="1" type="ORF">CSUB01_09813</name>
</gene>
<proteinExistence type="predicted"/>
<accession>A0A066XZ54</accession>
<evidence type="ECO:0000313" key="2">
    <source>
        <dbReference type="Proteomes" id="UP000027238"/>
    </source>
</evidence>
<evidence type="ECO:0000313" key="1">
    <source>
        <dbReference type="EMBL" id="KDN71066.1"/>
    </source>
</evidence>
<dbReference type="AlphaFoldDB" id="A0A066XZ54"/>
<dbReference type="EMBL" id="JMSE01000259">
    <property type="protein sequence ID" value="KDN71066.1"/>
    <property type="molecule type" value="Genomic_DNA"/>
</dbReference>
<comment type="caution">
    <text evidence="1">The sequence shown here is derived from an EMBL/GenBank/DDBJ whole genome shotgun (WGS) entry which is preliminary data.</text>
</comment>
<keyword evidence="2" id="KW-1185">Reference proteome</keyword>
<name>A0A066XZ54_COLSU</name>
<dbReference type="HOGENOM" id="CLU_2605931_0_0_1"/>
<organism evidence="1 2">
    <name type="scientific">Colletotrichum sublineola</name>
    <name type="common">Sorghum anthracnose fungus</name>
    <dbReference type="NCBI Taxonomy" id="1173701"/>
    <lineage>
        <taxon>Eukaryota</taxon>
        <taxon>Fungi</taxon>
        <taxon>Dikarya</taxon>
        <taxon>Ascomycota</taxon>
        <taxon>Pezizomycotina</taxon>
        <taxon>Sordariomycetes</taxon>
        <taxon>Hypocreomycetidae</taxon>
        <taxon>Glomerellales</taxon>
        <taxon>Glomerellaceae</taxon>
        <taxon>Colletotrichum</taxon>
        <taxon>Colletotrichum graminicola species complex</taxon>
    </lineage>
</organism>
<sequence length="79" mass="8859">MALQRIDRMRSAQVGYVPPRIQSVIALPYLGSEFTAPLAYASVWLADLGMGPWKSTVRQTAPFLRLLPDTERDDAEQKP</sequence>